<organism evidence="2 3">
    <name type="scientific">Nonomuraea deserti</name>
    <dbReference type="NCBI Taxonomy" id="1848322"/>
    <lineage>
        <taxon>Bacteria</taxon>
        <taxon>Bacillati</taxon>
        <taxon>Actinomycetota</taxon>
        <taxon>Actinomycetes</taxon>
        <taxon>Streptosporangiales</taxon>
        <taxon>Streptosporangiaceae</taxon>
        <taxon>Nonomuraea</taxon>
    </lineage>
</organism>
<feature type="transmembrane region" description="Helical" evidence="1">
    <location>
        <begin position="395"/>
        <end position="415"/>
    </location>
</feature>
<name>A0A4R4VHJ9_9ACTN</name>
<keyword evidence="1" id="KW-0472">Membrane</keyword>
<evidence type="ECO:0000256" key="1">
    <source>
        <dbReference type="SAM" id="Phobius"/>
    </source>
</evidence>
<sequence length="519" mass="54860">MSDFMSTPLTVEKDSRLMSATLRVLNGIERAGNKLPHPFWLFIFLSAFLMALSWLLATLNVSAVNPADNKTVVAQNLLSAEGVAVMLGDAIDNFATFPALGTVLAVMLGVAVADKSGLLAAVLRRGISRVPARWVTFALAFTGMISHAAADSAYIVLIPLGGLAFYAVGRNPIIGVIVAYVSVAAGFDASPVVTPTDVILGGITTEAAHTIDPSVTVTPLANYFFSLASSFVLAAIITLVTETLLTKRAKSMPIDDDADVGDLGDLKLSDVERRGLRWSGISLLVIVALVALAIVPSGSPLRDENGDLDFGPLLGAIALLIGVAFCVVGIVYGRIVGTIKTSSDVPEFMAHGMKEMAPVIVLFFAISQFLAYFKWTNIGTIVAIKGADLLKAAGITGPVVFIGILLIVTIINLLITSGSAQWALVGPVFVPMLMLLDIPAETTQALYRIADSCTNALSPMSPYFVLVLGFVQRYRKSAGIGTLMALVLPLCLVMLVTWTLMFLAWWALGIPLGPGVPVR</sequence>
<dbReference type="PANTHER" id="PTHR30282:SF0">
    <property type="entry name" value="P-AMINOBENZOYL-GLUTAMATE TRANSPORT PROTEIN"/>
    <property type="match status" value="1"/>
</dbReference>
<dbReference type="AlphaFoldDB" id="A0A4R4VHJ9"/>
<evidence type="ECO:0000313" key="3">
    <source>
        <dbReference type="Proteomes" id="UP000295258"/>
    </source>
</evidence>
<dbReference type="InterPro" id="IPR004697">
    <property type="entry name" value="AbgT"/>
</dbReference>
<keyword evidence="1" id="KW-1133">Transmembrane helix</keyword>
<comment type="caution">
    <text evidence="2">The sequence shown here is derived from an EMBL/GenBank/DDBJ whole genome shotgun (WGS) entry which is preliminary data.</text>
</comment>
<proteinExistence type="predicted"/>
<dbReference type="EMBL" id="SMKO01000041">
    <property type="protein sequence ID" value="TDD05128.1"/>
    <property type="molecule type" value="Genomic_DNA"/>
</dbReference>
<dbReference type="Pfam" id="PF03806">
    <property type="entry name" value="ABG_transport"/>
    <property type="match status" value="1"/>
</dbReference>
<keyword evidence="3" id="KW-1185">Reference proteome</keyword>
<feature type="transmembrane region" description="Helical" evidence="1">
    <location>
        <begin position="276"/>
        <end position="295"/>
    </location>
</feature>
<dbReference type="GO" id="GO:1902604">
    <property type="term" value="P:p-aminobenzoyl-glutamate transmembrane transport"/>
    <property type="evidence" value="ECO:0007669"/>
    <property type="project" value="InterPro"/>
</dbReference>
<feature type="transmembrane region" description="Helical" evidence="1">
    <location>
        <begin position="94"/>
        <end position="113"/>
    </location>
</feature>
<feature type="transmembrane region" description="Helical" evidence="1">
    <location>
        <begin position="134"/>
        <end position="157"/>
    </location>
</feature>
<feature type="transmembrane region" description="Helical" evidence="1">
    <location>
        <begin position="356"/>
        <end position="375"/>
    </location>
</feature>
<accession>A0A4R4VHJ9</accession>
<feature type="transmembrane region" description="Helical" evidence="1">
    <location>
        <begin position="223"/>
        <end position="245"/>
    </location>
</feature>
<feature type="transmembrane region" description="Helical" evidence="1">
    <location>
        <begin position="422"/>
        <end position="440"/>
    </location>
</feature>
<dbReference type="PANTHER" id="PTHR30282">
    <property type="entry name" value="P-AMINOBENZOYL GLUTAMATE TRANSPORTER"/>
    <property type="match status" value="1"/>
</dbReference>
<feature type="transmembrane region" description="Helical" evidence="1">
    <location>
        <begin position="39"/>
        <end position="57"/>
    </location>
</feature>
<gene>
    <name evidence="2" type="ORF">E1292_17670</name>
</gene>
<dbReference type="Proteomes" id="UP000295258">
    <property type="component" value="Unassembled WGS sequence"/>
</dbReference>
<feature type="transmembrane region" description="Helical" evidence="1">
    <location>
        <begin position="315"/>
        <end position="335"/>
    </location>
</feature>
<feature type="transmembrane region" description="Helical" evidence="1">
    <location>
        <begin position="446"/>
        <end position="471"/>
    </location>
</feature>
<protein>
    <submittedName>
        <fullName evidence="2">AbgT family transporter</fullName>
    </submittedName>
</protein>
<evidence type="ECO:0000313" key="2">
    <source>
        <dbReference type="EMBL" id="TDD05128.1"/>
    </source>
</evidence>
<feature type="transmembrane region" description="Helical" evidence="1">
    <location>
        <begin position="483"/>
        <end position="508"/>
    </location>
</feature>
<dbReference type="GO" id="GO:0015558">
    <property type="term" value="F:secondary active p-aminobenzoyl-glutamate transmembrane transporter activity"/>
    <property type="evidence" value="ECO:0007669"/>
    <property type="project" value="InterPro"/>
</dbReference>
<reference evidence="2 3" key="1">
    <citation type="submission" date="2019-03" db="EMBL/GenBank/DDBJ databases">
        <title>Draft genome sequences of novel Actinobacteria.</title>
        <authorList>
            <person name="Sahin N."/>
            <person name="Ay H."/>
            <person name="Saygin H."/>
        </authorList>
    </citation>
    <scope>NUCLEOTIDE SEQUENCE [LARGE SCALE GENOMIC DNA]</scope>
    <source>
        <strain evidence="2 3">KC310</strain>
    </source>
</reference>
<keyword evidence="1" id="KW-0812">Transmembrane</keyword>